<name>J0QEU4_9HYPH</name>
<accession>J0QEU4</accession>
<keyword evidence="2" id="KW-1185">Reference proteome</keyword>
<evidence type="ECO:0000313" key="1">
    <source>
        <dbReference type="EMBL" id="EJF81359.1"/>
    </source>
</evidence>
<comment type="caution">
    <text evidence="1">The sequence shown here is derived from an EMBL/GenBank/DDBJ whole genome shotgun (WGS) entry which is preliminary data.</text>
</comment>
<dbReference type="HOGENOM" id="CLU_3395262_0_0_5"/>
<reference evidence="1 2" key="1">
    <citation type="submission" date="2012-03" db="EMBL/GenBank/DDBJ databases">
        <title>The Genome Sequence of Bartonella washoensis Sb944nv.</title>
        <authorList>
            <consortium name="The Broad Institute Genome Sequencing Platform"/>
            <consortium name="The Broad Institute Genome Sequencing Center for Infectious Disease"/>
            <person name="Feldgarden M."/>
            <person name="Kirby J."/>
            <person name="Kosoy M."/>
            <person name="Birtles R."/>
            <person name="Probert W.S."/>
            <person name="Chiaraviglio L."/>
            <person name="Young S.K."/>
            <person name="Zeng Q."/>
            <person name="Gargeya S."/>
            <person name="Fitzgerald M."/>
            <person name="Haas B."/>
            <person name="Abouelleil A."/>
            <person name="Alvarado L."/>
            <person name="Arachchi H.M."/>
            <person name="Berlin A."/>
            <person name="Chapman S.B."/>
            <person name="Gearin G."/>
            <person name="Goldberg J."/>
            <person name="Griggs A."/>
            <person name="Gujja S."/>
            <person name="Hansen M."/>
            <person name="Heiman D."/>
            <person name="Howarth C."/>
            <person name="Larimer J."/>
            <person name="Lui A."/>
            <person name="MacDonald P.J.P."/>
            <person name="McCowen C."/>
            <person name="Montmayeur A."/>
            <person name="Murphy C."/>
            <person name="Neiman D."/>
            <person name="Pearson M."/>
            <person name="Priest M."/>
            <person name="Roberts A."/>
            <person name="Saif S."/>
            <person name="Shea T."/>
            <person name="Sisk P."/>
            <person name="Stolte C."/>
            <person name="Sykes S."/>
            <person name="Wortman J."/>
            <person name="Nusbaum C."/>
            <person name="Birren B."/>
        </authorList>
    </citation>
    <scope>NUCLEOTIDE SEQUENCE [LARGE SCALE GENOMIC DNA]</scope>
    <source>
        <strain evidence="1 2">Sb944nv</strain>
    </source>
</reference>
<sequence>MQNKIRLNTKKAAFLSLIIAAVKQTSTNTND</sequence>
<organism evidence="1 2">
    <name type="scientific">Candidatus Bartonella washoeensis Sb944nv</name>
    <dbReference type="NCBI Taxonomy" id="1094563"/>
    <lineage>
        <taxon>Bacteria</taxon>
        <taxon>Pseudomonadati</taxon>
        <taxon>Pseudomonadota</taxon>
        <taxon>Alphaproteobacteria</taxon>
        <taxon>Hyphomicrobiales</taxon>
        <taxon>Bartonellaceae</taxon>
        <taxon>Bartonella</taxon>
    </lineage>
</organism>
<proteinExistence type="predicted"/>
<dbReference type="Proteomes" id="UP000008947">
    <property type="component" value="Unassembled WGS sequence"/>
</dbReference>
<dbReference type="EMBL" id="AILU01000003">
    <property type="protein sequence ID" value="EJF81359.1"/>
    <property type="molecule type" value="Genomic_DNA"/>
</dbReference>
<gene>
    <name evidence="1" type="ORF">MCQ_00057</name>
</gene>
<dbReference type="AlphaFoldDB" id="J0QEU4"/>
<protein>
    <submittedName>
        <fullName evidence="1">Uncharacterized protein</fullName>
    </submittedName>
</protein>
<evidence type="ECO:0000313" key="2">
    <source>
        <dbReference type="Proteomes" id="UP000008947"/>
    </source>
</evidence>